<dbReference type="HAMAP" id="MF_00074">
    <property type="entry name" value="16SrRNA_methyltr_G"/>
    <property type="match status" value="1"/>
</dbReference>
<name>A0A5C6S199_9RHOB</name>
<protein>
    <recommendedName>
        <fullName evidence="6">Ribosomal RNA small subunit methyltransferase G</fullName>
        <ecNumber evidence="6">2.1.1.170</ecNumber>
    </recommendedName>
    <alternativeName>
        <fullName evidence="6">16S rRNA 7-methylguanosine methyltransferase</fullName>
        <shortName evidence="6">16S rRNA m7G methyltransferase</shortName>
    </alternativeName>
</protein>
<dbReference type="InterPro" id="IPR003682">
    <property type="entry name" value="rRNA_ssu_MeTfrase_G"/>
</dbReference>
<keyword evidence="8" id="KW-1185">Reference proteome</keyword>
<dbReference type="NCBIfam" id="TIGR00138">
    <property type="entry name" value="rsmG_gidB"/>
    <property type="match status" value="1"/>
</dbReference>
<evidence type="ECO:0000256" key="1">
    <source>
        <dbReference type="ARBA" id="ARBA00022490"/>
    </source>
</evidence>
<dbReference type="InterPro" id="IPR029063">
    <property type="entry name" value="SAM-dependent_MTases_sf"/>
</dbReference>
<feature type="binding site" evidence="6">
    <location>
        <position position="67"/>
    </location>
    <ligand>
        <name>S-adenosyl-L-methionine</name>
        <dbReference type="ChEBI" id="CHEBI:59789"/>
    </ligand>
</feature>
<feature type="binding site" evidence="6">
    <location>
        <begin position="115"/>
        <end position="116"/>
    </location>
    <ligand>
        <name>S-adenosyl-L-methionine</name>
        <dbReference type="ChEBI" id="CHEBI:59789"/>
    </ligand>
</feature>
<reference evidence="7 8" key="1">
    <citation type="submission" date="2019-08" db="EMBL/GenBank/DDBJ databases">
        <authorList>
            <person name="Ye J."/>
        </authorList>
    </citation>
    <scope>NUCLEOTIDE SEQUENCE [LARGE SCALE GENOMIC DNA]</scope>
    <source>
        <strain evidence="7 8">TK008</strain>
    </source>
</reference>
<dbReference type="GO" id="GO:0005829">
    <property type="term" value="C:cytosol"/>
    <property type="evidence" value="ECO:0007669"/>
    <property type="project" value="TreeGrafter"/>
</dbReference>
<dbReference type="Gene3D" id="3.40.50.150">
    <property type="entry name" value="Vaccinia Virus protein VP39"/>
    <property type="match status" value="1"/>
</dbReference>
<proteinExistence type="inferred from homology"/>
<dbReference type="Pfam" id="PF02527">
    <property type="entry name" value="GidB"/>
    <property type="match status" value="1"/>
</dbReference>
<dbReference type="SUPFAM" id="SSF53335">
    <property type="entry name" value="S-adenosyl-L-methionine-dependent methyltransferases"/>
    <property type="match status" value="1"/>
</dbReference>
<dbReference type="AlphaFoldDB" id="A0A5C6S199"/>
<dbReference type="Proteomes" id="UP000321562">
    <property type="component" value="Unassembled WGS sequence"/>
</dbReference>
<keyword evidence="3 6" id="KW-0489">Methyltransferase</keyword>
<evidence type="ECO:0000256" key="4">
    <source>
        <dbReference type="ARBA" id="ARBA00022679"/>
    </source>
</evidence>
<feature type="binding site" evidence="6">
    <location>
        <position position="62"/>
    </location>
    <ligand>
        <name>S-adenosyl-L-methionine</name>
        <dbReference type="ChEBI" id="CHEBI:59789"/>
    </ligand>
</feature>
<comment type="similarity">
    <text evidence="6">Belongs to the methyltransferase superfamily. RNA methyltransferase RsmG family.</text>
</comment>
<dbReference type="OrthoDB" id="9808773at2"/>
<dbReference type="EMBL" id="VOPL01000006">
    <property type="protein sequence ID" value="TXB67789.1"/>
    <property type="molecule type" value="Genomic_DNA"/>
</dbReference>
<feature type="binding site" evidence="6">
    <location>
        <position position="129"/>
    </location>
    <ligand>
        <name>S-adenosyl-L-methionine</name>
        <dbReference type="ChEBI" id="CHEBI:59789"/>
    </ligand>
</feature>
<evidence type="ECO:0000256" key="6">
    <source>
        <dbReference type="HAMAP-Rule" id="MF_00074"/>
    </source>
</evidence>
<keyword evidence="5 6" id="KW-0949">S-adenosyl-L-methionine</keyword>
<comment type="subcellular location">
    <subcellularLocation>
        <location evidence="6">Cytoplasm</location>
    </subcellularLocation>
</comment>
<comment type="catalytic activity">
    <reaction evidence="6">
        <text>guanosine(527) in 16S rRNA + S-adenosyl-L-methionine = N(7)-methylguanosine(527) in 16S rRNA + S-adenosyl-L-homocysteine</text>
        <dbReference type="Rhea" id="RHEA:42732"/>
        <dbReference type="Rhea" id="RHEA-COMP:10209"/>
        <dbReference type="Rhea" id="RHEA-COMP:10210"/>
        <dbReference type="ChEBI" id="CHEBI:57856"/>
        <dbReference type="ChEBI" id="CHEBI:59789"/>
        <dbReference type="ChEBI" id="CHEBI:74269"/>
        <dbReference type="ChEBI" id="CHEBI:74480"/>
        <dbReference type="EC" id="2.1.1.170"/>
    </reaction>
</comment>
<dbReference type="PANTHER" id="PTHR31760">
    <property type="entry name" value="S-ADENOSYL-L-METHIONINE-DEPENDENT METHYLTRANSFERASES SUPERFAMILY PROTEIN"/>
    <property type="match status" value="1"/>
</dbReference>
<keyword evidence="2 6" id="KW-0698">rRNA processing</keyword>
<evidence type="ECO:0000313" key="8">
    <source>
        <dbReference type="Proteomes" id="UP000321562"/>
    </source>
</evidence>
<gene>
    <name evidence="6 7" type="primary">rsmG</name>
    <name evidence="7" type="ORF">FQV27_14410</name>
</gene>
<keyword evidence="1 6" id="KW-0963">Cytoplasm</keyword>
<dbReference type="RefSeq" id="WP_147099799.1">
    <property type="nucleotide sequence ID" value="NZ_JBHUFH010000001.1"/>
</dbReference>
<dbReference type="GO" id="GO:0070043">
    <property type="term" value="F:rRNA (guanine-N7-)-methyltransferase activity"/>
    <property type="evidence" value="ECO:0007669"/>
    <property type="project" value="UniProtKB-UniRule"/>
</dbReference>
<comment type="caution">
    <text evidence="7">The sequence shown here is derived from an EMBL/GenBank/DDBJ whole genome shotgun (WGS) entry which is preliminary data.</text>
</comment>
<evidence type="ECO:0000256" key="5">
    <source>
        <dbReference type="ARBA" id="ARBA00022691"/>
    </source>
</evidence>
<dbReference type="PIRSF" id="PIRSF003078">
    <property type="entry name" value="GidB"/>
    <property type="match status" value="1"/>
</dbReference>
<dbReference type="PANTHER" id="PTHR31760:SF0">
    <property type="entry name" value="S-ADENOSYL-L-METHIONINE-DEPENDENT METHYLTRANSFERASES SUPERFAMILY PROTEIN"/>
    <property type="match status" value="1"/>
</dbReference>
<organism evidence="7 8">
    <name type="scientific">Paracoccus aurantiacus</name>
    <dbReference type="NCBI Taxonomy" id="2599412"/>
    <lineage>
        <taxon>Bacteria</taxon>
        <taxon>Pseudomonadati</taxon>
        <taxon>Pseudomonadota</taxon>
        <taxon>Alphaproteobacteria</taxon>
        <taxon>Rhodobacterales</taxon>
        <taxon>Paracoccaceae</taxon>
        <taxon>Paracoccus</taxon>
    </lineage>
</organism>
<dbReference type="EC" id="2.1.1.170" evidence="6"/>
<comment type="caution">
    <text evidence="6">Lacks conserved residue(s) required for the propagation of feature annotation.</text>
</comment>
<evidence type="ECO:0000313" key="7">
    <source>
        <dbReference type="EMBL" id="TXB67789.1"/>
    </source>
</evidence>
<keyword evidence="4 6" id="KW-0808">Transferase</keyword>
<sequence>MDVSRETEALLSGYSALVKKWNPTINLVAPQTVADFQQRHIRDSAQLYKHAKPHKGSWIDLGSGGGLPGIVIAILAREHPVDISLVESDARKSAFLSTCKRELGLPRLTVKTKRIEALARSDHDFASARALAPLQKLLPMLFSQLASTGEAWLLKGRSWRQEVEDARTSWSFDLETYKSATDTESVVMKLRNIEPNA</sequence>
<evidence type="ECO:0000256" key="3">
    <source>
        <dbReference type="ARBA" id="ARBA00022603"/>
    </source>
</evidence>
<evidence type="ECO:0000256" key="2">
    <source>
        <dbReference type="ARBA" id="ARBA00022552"/>
    </source>
</evidence>
<comment type="function">
    <text evidence="6">Specifically methylates the N7 position of guanine in position 527 of 16S rRNA.</text>
</comment>
<accession>A0A5C6S199</accession>